<keyword evidence="9" id="KW-0472">Membrane</keyword>
<dbReference type="InterPro" id="IPR023614">
    <property type="entry name" value="Porin_dom_sf"/>
</dbReference>
<dbReference type="GO" id="GO:0015288">
    <property type="term" value="F:porin activity"/>
    <property type="evidence" value="ECO:0007669"/>
    <property type="project" value="UniProtKB-KW"/>
</dbReference>
<reference evidence="13 15" key="1">
    <citation type="submission" date="2018-09" db="EMBL/GenBank/DDBJ databases">
        <authorList>
            <person name="Zhu H."/>
        </authorList>
    </citation>
    <scope>NUCLEOTIDE SEQUENCE [LARGE SCALE GENOMIC DNA]</scope>
    <source>
        <strain evidence="13 15">K2R10-39</strain>
    </source>
</reference>
<comment type="subcellular location">
    <subcellularLocation>
        <location evidence="1">Cell outer membrane</location>
        <topology evidence="1">Multi-pass membrane protein</topology>
    </subcellularLocation>
</comment>
<dbReference type="SUPFAM" id="SSF56935">
    <property type="entry name" value="Porins"/>
    <property type="match status" value="1"/>
</dbReference>
<evidence type="ECO:0000313" key="14">
    <source>
        <dbReference type="EMBL" id="RJG07709.1"/>
    </source>
</evidence>
<dbReference type="PANTHER" id="PTHR34501:SF9">
    <property type="entry name" value="MAJOR OUTER MEMBRANE PROTEIN P.IA"/>
    <property type="match status" value="1"/>
</dbReference>
<name>A0A418WWI8_9BURK</name>
<dbReference type="RefSeq" id="WP_119735634.1">
    <property type="nucleotide sequence ID" value="NZ_QYUN01000002.1"/>
</dbReference>
<dbReference type="PRINTS" id="PR00184">
    <property type="entry name" value="NEISSPPORIN"/>
</dbReference>
<evidence type="ECO:0000256" key="9">
    <source>
        <dbReference type="ARBA" id="ARBA00023136"/>
    </source>
</evidence>
<protein>
    <submittedName>
        <fullName evidence="13">Porin</fullName>
    </submittedName>
</protein>
<dbReference type="GO" id="GO:0009279">
    <property type="term" value="C:cell outer membrane"/>
    <property type="evidence" value="ECO:0007669"/>
    <property type="project" value="UniProtKB-SubCell"/>
</dbReference>
<dbReference type="Pfam" id="PF13609">
    <property type="entry name" value="Porin_4"/>
    <property type="match status" value="1"/>
</dbReference>
<dbReference type="InterPro" id="IPR002299">
    <property type="entry name" value="Porin_Neis"/>
</dbReference>
<dbReference type="InterPro" id="IPR050298">
    <property type="entry name" value="Gram-neg_bact_OMP"/>
</dbReference>
<evidence type="ECO:0000256" key="8">
    <source>
        <dbReference type="ARBA" id="ARBA00023114"/>
    </source>
</evidence>
<keyword evidence="4" id="KW-1134">Transmembrane beta strand</keyword>
<evidence type="ECO:0000256" key="7">
    <source>
        <dbReference type="ARBA" id="ARBA00023065"/>
    </source>
</evidence>
<evidence type="ECO:0000313" key="13">
    <source>
        <dbReference type="EMBL" id="RJG04626.1"/>
    </source>
</evidence>
<evidence type="ECO:0000256" key="1">
    <source>
        <dbReference type="ARBA" id="ARBA00004571"/>
    </source>
</evidence>
<organism evidence="13 15">
    <name type="scientific">Noviherbaspirillum cavernae</name>
    <dbReference type="NCBI Taxonomy" id="2320862"/>
    <lineage>
        <taxon>Bacteria</taxon>
        <taxon>Pseudomonadati</taxon>
        <taxon>Pseudomonadota</taxon>
        <taxon>Betaproteobacteria</taxon>
        <taxon>Burkholderiales</taxon>
        <taxon>Oxalobacteraceae</taxon>
        <taxon>Noviherbaspirillum</taxon>
    </lineage>
</organism>
<keyword evidence="15" id="KW-1185">Reference proteome</keyword>
<comment type="caution">
    <text evidence="13">The sequence shown here is derived from an EMBL/GenBank/DDBJ whole genome shotgun (WGS) entry which is preliminary data.</text>
</comment>
<keyword evidence="10" id="KW-0998">Cell outer membrane</keyword>
<dbReference type="CDD" id="cd00342">
    <property type="entry name" value="gram_neg_porins"/>
    <property type="match status" value="1"/>
</dbReference>
<feature type="signal peptide" evidence="11">
    <location>
        <begin position="1"/>
        <end position="20"/>
    </location>
</feature>
<evidence type="ECO:0000256" key="6">
    <source>
        <dbReference type="ARBA" id="ARBA00022729"/>
    </source>
</evidence>
<dbReference type="AlphaFoldDB" id="A0A418WWI8"/>
<dbReference type="PRINTS" id="PR00182">
    <property type="entry name" value="ECOLNEIPORIN"/>
</dbReference>
<keyword evidence="5" id="KW-0812">Transmembrane</keyword>
<evidence type="ECO:0000259" key="12">
    <source>
        <dbReference type="Pfam" id="PF13609"/>
    </source>
</evidence>
<feature type="domain" description="Porin" evidence="12">
    <location>
        <begin position="7"/>
        <end position="331"/>
    </location>
</feature>
<dbReference type="Proteomes" id="UP000285190">
    <property type="component" value="Unassembled WGS sequence"/>
</dbReference>
<keyword evidence="8" id="KW-0626">Porin</keyword>
<proteinExistence type="predicted"/>
<comment type="subunit">
    <text evidence="2">Homotrimer.</text>
</comment>
<evidence type="ECO:0000256" key="2">
    <source>
        <dbReference type="ARBA" id="ARBA00011233"/>
    </source>
</evidence>
<evidence type="ECO:0000256" key="11">
    <source>
        <dbReference type="SAM" id="SignalP"/>
    </source>
</evidence>
<evidence type="ECO:0000313" key="15">
    <source>
        <dbReference type="Proteomes" id="UP000285190"/>
    </source>
</evidence>
<feature type="chain" id="PRO_5033420144" evidence="11">
    <location>
        <begin position="21"/>
        <end position="358"/>
    </location>
</feature>
<dbReference type="PANTHER" id="PTHR34501">
    <property type="entry name" value="PROTEIN YDDL-RELATED"/>
    <property type="match status" value="1"/>
</dbReference>
<dbReference type="Gene3D" id="2.40.160.10">
    <property type="entry name" value="Porin"/>
    <property type="match status" value="1"/>
</dbReference>
<dbReference type="InterPro" id="IPR033900">
    <property type="entry name" value="Gram_neg_porin_domain"/>
</dbReference>
<dbReference type="GO" id="GO:0034220">
    <property type="term" value="P:monoatomic ion transmembrane transport"/>
    <property type="evidence" value="ECO:0007669"/>
    <property type="project" value="InterPro"/>
</dbReference>
<sequence length="358" mass="36786">MKKSVLALAVLGAISTGAFAQTNVSVYGLLDVGIVQERGGAAGSVTKLTSGVGAGSRLGFKGTEDLGGGLSALFVLENGYQADTGALGQGGLMFGRQAFVGLGSTNFGTVTLGRQYTPQYLTVAFVDPFGTGFAGNANNILPQTGNATSRMDNSVKYVSPNFSGFTGEVAYGFGEVAGSTSTARQYGLAVGYANGPLAVRLGYHNLNNGTAAAPAIGTENAKNTLLGATYDFKVAKAHLAYGVDKGLNSSKYRNAVNPFTGLAQSGSTDSTDVLVGVTVPFGAHKVLASYIHKNDKTANNMDANQYALGYIYSLSKRTELYTTYAKISNKNGAGYTVGGAIEAGSGDQAFNAGIRHAF</sequence>
<evidence type="ECO:0000256" key="3">
    <source>
        <dbReference type="ARBA" id="ARBA00022448"/>
    </source>
</evidence>
<dbReference type="GO" id="GO:0046930">
    <property type="term" value="C:pore complex"/>
    <property type="evidence" value="ECO:0007669"/>
    <property type="project" value="UniProtKB-KW"/>
</dbReference>
<gene>
    <name evidence="13" type="ORF">D3870_00055</name>
    <name evidence="14" type="ORF">D3870_18440</name>
</gene>
<keyword evidence="6 11" id="KW-0732">Signal</keyword>
<dbReference type="OrthoDB" id="5289162at2"/>
<evidence type="ECO:0000256" key="5">
    <source>
        <dbReference type="ARBA" id="ARBA00022692"/>
    </source>
</evidence>
<evidence type="ECO:0000256" key="4">
    <source>
        <dbReference type="ARBA" id="ARBA00022452"/>
    </source>
</evidence>
<dbReference type="EMBL" id="QYUN01000002">
    <property type="protein sequence ID" value="RJG07709.1"/>
    <property type="molecule type" value="Genomic_DNA"/>
</dbReference>
<keyword evidence="7" id="KW-0406">Ion transport</keyword>
<dbReference type="EMBL" id="QYUN01000002">
    <property type="protein sequence ID" value="RJG04626.1"/>
    <property type="molecule type" value="Genomic_DNA"/>
</dbReference>
<accession>A0A418WWI8</accession>
<dbReference type="InterPro" id="IPR001702">
    <property type="entry name" value="Porin_Gram-ve"/>
</dbReference>
<keyword evidence="3" id="KW-0813">Transport</keyword>
<evidence type="ECO:0000256" key="10">
    <source>
        <dbReference type="ARBA" id="ARBA00023237"/>
    </source>
</evidence>